<gene>
    <name evidence="2" type="ordered locus">AALP_Aa6g186300</name>
</gene>
<evidence type="ECO:0000313" key="2">
    <source>
        <dbReference type="EMBL" id="KFK31993.1"/>
    </source>
</evidence>
<feature type="compositionally biased region" description="Basic and acidic residues" evidence="1">
    <location>
        <begin position="7"/>
        <end position="17"/>
    </location>
</feature>
<evidence type="ECO:0000313" key="3">
    <source>
        <dbReference type="Proteomes" id="UP000029120"/>
    </source>
</evidence>
<dbReference type="Proteomes" id="UP000029120">
    <property type="component" value="Chromosome 6"/>
</dbReference>
<name>A0A087GQ41_ARAAL</name>
<protein>
    <submittedName>
        <fullName evidence="2">Uncharacterized protein</fullName>
    </submittedName>
</protein>
<keyword evidence="3" id="KW-1185">Reference proteome</keyword>
<dbReference type="AlphaFoldDB" id="A0A087GQ41"/>
<reference evidence="3" key="1">
    <citation type="journal article" date="2015" name="Nat. Plants">
        <title>Genome expansion of Arabis alpina linked with retrotransposition and reduced symmetric DNA methylation.</title>
        <authorList>
            <person name="Willing E.M."/>
            <person name="Rawat V."/>
            <person name="Mandakova T."/>
            <person name="Maumus F."/>
            <person name="James G.V."/>
            <person name="Nordstroem K.J."/>
            <person name="Becker C."/>
            <person name="Warthmann N."/>
            <person name="Chica C."/>
            <person name="Szarzynska B."/>
            <person name="Zytnicki M."/>
            <person name="Albani M.C."/>
            <person name="Kiefer C."/>
            <person name="Bergonzi S."/>
            <person name="Castaings L."/>
            <person name="Mateos J.L."/>
            <person name="Berns M.C."/>
            <person name="Bujdoso N."/>
            <person name="Piofczyk T."/>
            <person name="de Lorenzo L."/>
            <person name="Barrero-Sicilia C."/>
            <person name="Mateos I."/>
            <person name="Piednoel M."/>
            <person name="Hagmann J."/>
            <person name="Chen-Min-Tao R."/>
            <person name="Iglesias-Fernandez R."/>
            <person name="Schuster S.C."/>
            <person name="Alonso-Blanco C."/>
            <person name="Roudier F."/>
            <person name="Carbonero P."/>
            <person name="Paz-Ares J."/>
            <person name="Davis S.J."/>
            <person name="Pecinka A."/>
            <person name="Quesneville H."/>
            <person name="Colot V."/>
            <person name="Lysak M.A."/>
            <person name="Weigel D."/>
            <person name="Coupland G."/>
            <person name="Schneeberger K."/>
        </authorList>
    </citation>
    <scope>NUCLEOTIDE SEQUENCE [LARGE SCALE GENOMIC DNA]</scope>
    <source>
        <strain evidence="3">cv. Pajares</strain>
    </source>
</reference>
<dbReference type="Gramene" id="KFK31993">
    <property type="protein sequence ID" value="KFK31993"/>
    <property type="gene ID" value="AALP_AA6G186300"/>
</dbReference>
<evidence type="ECO:0000256" key="1">
    <source>
        <dbReference type="SAM" id="MobiDB-lite"/>
    </source>
</evidence>
<dbReference type="EMBL" id="CM002874">
    <property type="protein sequence ID" value="KFK31993.1"/>
    <property type="molecule type" value="Genomic_DNA"/>
</dbReference>
<proteinExistence type="predicted"/>
<accession>A0A087GQ41</accession>
<sequence>MGLVRDVNSDDRPHLVPDETSGPKTMPSEFHVPMTQREDTKVLASGIRCPEVVNVPMCAEGPTGIDGVADFDRTENLGNQVEDTRDVFHYEDPGLPLGNADAPLSLPSFSSFGSQASSVRGSTDEEGCAKAKGEEEILLVVLASADRDDSLPPGTLLCSRTISTSACFGFRYPECGVDISIEHLSSLLDFRVRGRSEEVKHSVTNALNMTLIAGFPNKDDHFEDRFFFFEISEKTVEADCIGIVKTRWERRAFPSAEFVTAMRDELSSGNGDWKRSFSRKRIKRALFAEIIWGRFSAAAKAAGSSVRTTSVPTTTLVRARSSMISAPKTPATSTLRPFPSLTPDELVMRHMLSEKRALHSSGKEKGIDRGTPTKMESVDTYPAAIVEREASASCVVAPPVSGLLRDEAYAATKFKALVTVINFF</sequence>
<feature type="region of interest" description="Disordered" evidence="1">
    <location>
        <begin position="1"/>
        <end position="30"/>
    </location>
</feature>
<dbReference type="OrthoDB" id="1114078at2759"/>
<organism evidence="2 3">
    <name type="scientific">Arabis alpina</name>
    <name type="common">Alpine rock-cress</name>
    <dbReference type="NCBI Taxonomy" id="50452"/>
    <lineage>
        <taxon>Eukaryota</taxon>
        <taxon>Viridiplantae</taxon>
        <taxon>Streptophyta</taxon>
        <taxon>Embryophyta</taxon>
        <taxon>Tracheophyta</taxon>
        <taxon>Spermatophyta</taxon>
        <taxon>Magnoliopsida</taxon>
        <taxon>eudicotyledons</taxon>
        <taxon>Gunneridae</taxon>
        <taxon>Pentapetalae</taxon>
        <taxon>rosids</taxon>
        <taxon>malvids</taxon>
        <taxon>Brassicales</taxon>
        <taxon>Brassicaceae</taxon>
        <taxon>Arabideae</taxon>
        <taxon>Arabis</taxon>
    </lineage>
</organism>